<dbReference type="InterPro" id="IPR006068">
    <property type="entry name" value="ATPase_P-typ_cation-transptr_C"/>
</dbReference>
<dbReference type="Pfam" id="PF00690">
    <property type="entry name" value="Cation_ATPase_N"/>
    <property type="match status" value="1"/>
</dbReference>
<dbReference type="OrthoDB" id="9814270at2"/>
<dbReference type="InterPro" id="IPR050510">
    <property type="entry name" value="Cation_transp_ATPase_P-type"/>
</dbReference>
<dbReference type="Pfam" id="PF00689">
    <property type="entry name" value="Cation_ATPase_C"/>
    <property type="match status" value="1"/>
</dbReference>
<dbReference type="SMART" id="SM00831">
    <property type="entry name" value="Cation_ATPase_N"/>
    <property type="match status" value="1"/>
</dbReference>
<dbReference type="AlphaFoldDB" id="A0A7U9Q210"/>
<dbReference type="SUPFAM" id="SSF56784">
    <property type="entry name" value="HAD-like"/>
    <property type="match status" value="1"/>
</dbReference>
<evidence type="ECO:0000313" key="13">
    <source>
        <dbReference type="Proteomes" id="UP000287830"/>
    </source>
</evidence>
<proteinExistence type="inferred from homology"/>
<dbReference type="SUPFAM" id="SSF81660">
    <property type="entry name" value="Metal cation-transporting ATPase, ATP-binding domain N"/>
    <property type="match status" value="1"/>
</dbReference>
<dbReference type="Pfam" id="PF08282">
    <property type="entry name" value="Hydrolase_3"/>
    <property type="match status" value="1"/>
</dbReference>
<dbReference type="Gene3D" id="3.40.50.1000">
    <property type="entry name" value="HAD superfamily/HAD-like"/>
    <property type="match status" value="1"/>
</dbReference>
<dbReference type="EMBL" id="BHZC01000001">
    <property type="protein sequence ID" value="GCD40208.1"/>
    <property type="molecule type" value="Genomic_DNA"/>
</dbReference>
<dbReference type="PRINTS" id="PR00119">
    <property type="entry name" value="CATATPASE"/>
</dbReference>
<comment type="similarity">
    <text evidence="2">Belongs to the cation transport ATPase (P-type) (TC 3.A.3) family. Type IIA subfamily.</text>
</comment>
<dbReference type="PRINTS" id="PR00120">
    <property type="entry name" value="HATPASE"/>
</dbReference>
<evidence type="ECO:0000259" key="11">
    <source>
        <dbReference type="SMART" id="SM00831"/>
    </source>
</evidence>
<organism evidence="12 13">
    <name type="scientific">Streptomyces chrestomyceticus JCM 4735</name>
    <dbReference type="NCBI Taxonomy" id="1306181"/>
    <lineage>
        <taxon>Bacteria</taxon>
        <taxon>Bacillati</taxon>
        <taxon>Actinomycetota</taxon>
        <taxon>Actinomycetes</taxon>
        <taxon>Kitasatosporales</taxon>
        <taxon>Streptomycetaceae</taxon>
        <taxon>Streptomyces</taxon>
    </lineage>
</organism>
<dbReference type="GeneID" id="95626679"/>
<dbReference type="Pfam" id="PF00122">
    <property type="entry name" value="E1-E2_ATPase"/>
    <property type="match status" value="1"/>
</dbReference>
<feature type="transmembrane region" description="Helical" evidence="10">
    <location>
        <begin position="256"/>
        <end position="275"/>
    </location>
</feature>
<dbReference type="PROSITE" id="PS00154">
    <property type="entry name" value="ATPASE_E1_E2"/>
    <property type="match status" value="1"/>
</dbReference>
<protein>
    <submittedName>
        <fullName evidence="12">Haloacid dehalogenase</fullName>
    </submittedName>
</protein>
<evidence type="ECO:0000313" key="12">
    <source>
        <dbReference type="EMBL" id="GCD40208.1"/>
    </source>
</evidence>
<dbReference type="SFLD" id="SFLDG00002">
    <property type="entry name" value="C1.7:_P-type_atpase_like"/>
    <property type="match status" value="1"/>
</dbReference>
<dbReference type="InterPro" id="IPR023298">
    <property type="entry name" value="ATPase_P-typ_TM_dom_sf"/>
</dbReference>
<dbReference type="PANTHER" id="PTHR43294">
    <property type="entry name" value="SODIUM/POTASSIUM-TRANSPORTING ATPASE SUBUNIT ALPHA"/>
    <property type="match status" value="1"/>
</dbReference>
<dbReference type="InterPro" id="IPR023299">
    <property type="entry name" value="ATPase_P-typ_cyto_dom_N"/>
</dbReference>
<comment type="catalytic activity">
    <reaction evidence="9">
        <text>ATP + H2O = ADP + phosphate + H(+)</text>
        <dbReference type="Rhea" id="RHEA:13065"/>
        <dbReference type="ChEBI" id="CHEBI:15377"/>
        <dbReference type="ChEBI" id="CHEBI:15378"/>
        <dbReference type="ChEBI" id="CHEBI:30616"/>
        <dbReference type="ChEBI" id="CHEBI:43474"/>
        <dbReference type="ChEBI" id="CHEBI:456216"/>
    </reaction>
</comment>
<feature type="transmembrane region" description="Helical" evidence="10">
    <location>
        <begin position="847"/>
        <end position="865"/>
    </location>
</feature>
<dbReference type="SUPFAM" id="SSF81665">
    <property type="entry name" value="Calcium ATPase, transmembrane domain M"/>
    <property type="match status" value="1"/>
</dbReference>
<dbReference type="GO" id="GO:0005524">
    <property type="term" value="F:ATP binding"/>
    <property type="evidence" value="ECO:0007669"/>
    <property type="project" value="UniProtKB-KW"/>
</dbReference>
<evidence type="ECO:0000256" key="3">
    <source>
        <dbReference type="ARBA" id="ARBA00022692"/>
    </source>
</evidence>
<dbReference type="GO" id="GO:1990573">
    <property type="term" value="P:potassium ion import across plasma membrane"/>
    <property type="evidence" value="ECO:0007669"/>
    <property type="project" value="TreeGrafter"/>
</dbReference>
<dbReference type="Gene3D" id="1.20.1110.10">
    <property type="entry name" value="Calcium-transporting ATPase, transmembrane domain"/>
    <property type="match status" value="1"/>
</dbReference>
<gene>
    <name evidence="12" type="ORF">OEIGOIKO_08065</name>
</gene>
<dbReference type="InterPro" id="IPR044492">
    <property type="entry name" value="P_typ_ATPase_HD_dom"/>
</dbReference>
<evidence type="ECO:0000256" key="2">
    <source>
        <dbReference type="ARBA" id="ARBA00005675"/>
    </source>
</evidence>
<keyword evidence="5" id="KW-0067">ATP-binding</keyword>
<feature type="transmembrane region" description="Helical" evidence="10">
    <location>
        <begin position="877"/>
        <end position="899"/>
    </location>
</feature>
<feature type="transmembrane region" description="Helical" evidence="10">
    <location>
        <begin position="73"/>
        <end position="89"/>
    </location>
</feature>
<keyword evidence="7 10" id="KW-1133">Transmembrane helix</keyword>
<dbReference type="SFLD" id="SFLDF00027">
    <property type="entry name" value="p-type_atpase"/>
    <property type="match status" value="1"/>
</dbReference>
<dbReference type="GO" id="GO:1902600">
    <property type="term" value="P:proton transmembrane transport"/>
    <property type="evidence" value="ECO:0007669"/>
    <property type="project" value="TreeGrafter"/>
</dbReference>
<dbReference type="RefSeq" id="WP_125048951.1">
    <property type="nucleotide sequence ID" value="NZ_BHZC01000001.1"/>
</dbReference>
<dbReference type="InterPro" id="IPR004014">
    <property type="entry name" value="ATPase_P-typ_cation-transptr_N"/>
</dbReference>
<dbReference type="InterPro" id="IPR018303">
    <property type="entry name" value="ATPase_P-typ_P_site"/>
</dbReference>
<reference evidence="12 13" key="1">
    <citation type="submission" date="2018-11" db="EMBL/GenBank/DDBJ databases">
        <title>Whole genome sequence of Streptomyces chrestomyceticus NBRC 13444(T).</title>
        <authorList>
            <person name="Komaki H."/>
            <person name="Tamura T."/>
        </authorList>
    </citation>
    <scope>NUCLEOTIDE SEQUENCE [LARGE SCALE GENOMIC DNA]</scope>
    <source>
        <strain evidence="12 13">NBRC 13444</strain>
    </source>
</reference>
<dbReference type="PANTHER" id="PTHR43294:SF20">
    <property type="entry name" value="P-TYPE ATPASE"/>
    <property type="match status" value="1"/>
</dbReference>
<dbReference type="NCBIfam" id="TIGR01494">
    <property type="entry name" value="ATPase_P-type"/>
    <property type="match status" value="3"/>
</dbReference>
<evidence type="ECO:0000256" key="5">
    <source>
        <dbReference type="ARBA" id="ARBA00022840"/>
    </source>
</evidence>
<dbReference type="InterPro" id="IPR023214">
    <property type="entry name" value="HAD_sf"/>
</dbReference>
<evidence type="ECO:0000256" key="4">
    <source>
        <dbReference type="ARBA" id="ARBA00022741"/>
    </source>
</evidence>
<keyword evidence="3 10" id="KW-0812">Transmembrane</keyword>
<evidence type="ECO:0000256" key="9">
    <source>
        <dbReference type="ARBA" id="ARBA00049360"/>
    </source>
</evidence>
<dbReference type="SFLD" id="SFLDS00003">
    <property type="entry name" value="Haloacid_Dehalogenase"/>
    <property type="match status" value="1"/>
</dbReference>
<evidence type="ECO:0000256" key="1">
    <source>
        <dbReference type="ARBA" id="ARBA00004651"/>
    </source>
</evidence>
<evidence type="ECO:0000256" key="6">
    <source>
        <dbReference type="ARBA" id="ARBA00022967"/>
    </source>
</evidence>
<dbReference type="GO" id="GO:0030007">
    <property type="term" value="P:intracellular potassium ion homeostasis"/>
    <property type="evidence" value="ECO:0007669"/>
    <property type="project" value="TreeGrafter"/>
</dbReference>
<dbReference type="Proteomes" id="UP000287830">
    <property type="component" value="Unassembled WGS sequence"/>
</dbReference>
<dbReference type="Gene3D" id="2.70.150.10">
    <property type="entry name" value="Calcium-transporting ATPase, cytoplasmic transduction domain A"/>
    <property type="match status" value="1"/>
</dbReference>
<dbReference type="Gene3D" id="3.40.1110.10">
    <property type="entry name" value="Calcium-transporting ATPase, cytoplasmic domain N"/>
    <property type="match status" value="1"/>
</dbReference>
<dbReference type="InterPro" id="IPR008250">
    <property type="entry name" value="ATPase_P-typ_transduc_dom_A_sf"/>
</dbReference>
<evidence type="ECO:0000256" key="8">
    <source>
        <dbReference type="ARBA" id="ARBA00023136"/>
    </source>
</evidence>
<feature type="transmembrane region" description="Helical" evidence="10">
    <location>
        <begin position="809"/>
        <end position="826"/>
    </location>
</feature>
<name>A0A7U9Q210_9ACTN</name>
<dbReference type="GO" id="GO:0005391">
    <property type="term" value="F:P-type sodium:potassium-exchanging transporter activity"/>
    <property type="evidence" value="ECO:0007669"/>
    <property type="project" value="TreeGrafter"/>
</dbReference>
<dbReference type="GO" id="GO:0006883">
    <property type="term" value="P:intracellular sodium ion homeostasis"/>
    <property type="evidence" value="ECO:0007669"/>
    <property type="project" value="TreeGrafter"/>
</dbReference>
<dbReference type="SUPFAM" id="SSF81653">
    <property type="entry name" value="Calcium ATPase, transduction domain A"/>
    <property type="match status" value="1"/>
</dbReference>
<dbReference type="InterPro" id="IPR036412">
    <property type="entry name" value="HAD-like_sf"/>
</dbReference>
<feature type="domain" description="Cation-transporting P-type ATPase N-terminal" evidence="11">
    <location>
        <begin position="17"/>
        <end position="91"/>
    </location>
</feature>
<dbReference type="InterPro" id="IPR059000">
    <property type="entry name" value="ATPase_P-type_domA"/>
</dbReference>
<comment type="caution">
    <text evidence="12">The sequence shown here is derived from an EMBL/GenBank/DDBJ whole genome shotgun (WGS) entry which is preliminary data.</text>
</comment>
<dbReference type="InterPro" id="IPR001757">
    <property type="entry name" value="P_typ_ATPase"/>
</dbReference>
<comment type="subcellular location">
    <subcellularLocation>
        <location evidence="1">Cell membrane</location>
        <topology evidence="1">Multi-pass membrane protein</topology>
    </subcellularLocation>
</comment>
<dbReference type="GO" id="GO:0016887">
    <property type="term" value="F:ATP hydrolysis activity"/>
    <property type="evidence" value="ECO:0007669"/>
    <property type="project" value="InterPro"/>
</dbReference>
<sequence>MAVETGARNHRAVQPERWYARSPEEVAAAMGVDPAVGVSAARAAELLDRNGPNALPAEEPEPGWRRFLAQYRSYMQIILVVAAVVSLLITEWGTAGILLALTVLNAVIGMRQAGKAESAMNALKSMMKATARVRRDGKEAEIPAEQVVVGDVVLLTAGNEVPADGRIIAASALQIDEATLTGESAPVAKEARTLPGDRLGPADQSNMAFMNTPVTHGSGTVIITATGADTELGTISGMLSATPEEASPLTKELDRLTLWIAAAAGLTMIAMFALGRSRGEAWDVLFVSAVALAIAAIPEALPTVAQTILSIGAVNLAKGHAIVKGLPSVETLGFTSALNSDKTGTLTMNQVTAVEVLTPTDRYTVSGSGYGLEGKVHHAAGSSDSIEQAVLPYLVASDAVLVDGKVVGDPTEGALVVLCHKAGLDIDGTRERLPRMATLPFDPTYKLMATFNAASDAAGRPVVRCFVKGAAPAVTARAATALSDGRSFPWDAGLRQRAQVHEDRMARQGKRVMAAAVRDLDPERFDPAGDLLSHVTELQMTSLVGMVDPPRAQSRAAVAAAQAARIRVRMVTGDDVTTGAAIAEQLGIEGDAVLGADFAALSEPERLVAIENIGVLGRVAPEHKVLLADTLKKKGDVVAMTGDGVNDAPAIKAADVGIAMGSGTEVAKNASQMILSDDNFATIVSAVEQGRKIYDNLTKYIRFVLVLLVVFVLTFLGAALFNIAAGEPFTAAQVLWIHFFVNAAFGFALGFDRESPGLMARSPRPRGEPVLTTGVMITVGAAGLAISIGLLCMIQLGRSLYDSLPIGNSIAFTAFALCLIVAALECRSETGTVLTTASFDSKQMNRALLIEVVLAVAVTQMDLFHRLLGTTELDLRHFAWALVPAAALLVLWELGKLVARGRGGVR</sequence>
<dbReference type="GO" id="GO:0036376">
    <property type="term" value="P:sodium ion export across plasma membrane"/>
    <property type="evidence" value="ECO:0007669"/>
    <property type="project" value="TreeGrafter"/>
</dbReference>
<feature type="transmembrane region" description="Helical" evidence="10">
    <location>
        <begin position="771"/>
        <end position="797"/>
    </location>
</feature>
<feature type="transmembrane region" description="Helical" evidence="10">
    <location>
        <begin position="731"/>
        <end position="751"/>
    </location>
</feature>
<evidence type="ECO:0000256" key="10">
    <source>
        <dbReference type="SAM" id="Phobius"/>
    </source>
</evidence>
<keyword evidence="8 10" id="KW-0472">Membrane</keyword>
<accession>A0A7U9Q210</accession>
<keyword evidence="4" id="KW-0547">Nucleotide-binding</keyword>
<feature type="transmembrane region" description="Helical" evidence="10">
    <location>
        <begin position="700"/>
        <end position="725"/>
    </location>
</feature>
<dbReference type="GO" id="GO:0005886">
    <property type="term" value="C:plasma membrane"/>
    <property type="evidence" value="ECO:0007669"/>
    <property type="project" value="UniProtKB-SubCell"/>
</dbReference>
<evidence type="ECO:0000256" key="7">
    <source>
        <dbReference type="ARBA" id="ARBA00022989"/>
    </source>
</evidence>
<keyword evidence="6" id="KW-1278">Translocase</keyword>
<dbReference type="Pfam" id="PF13246">
    <property type="entry name" value="Cation_ATPase"/>
    <property type="match status" value="1"/>
</dbReference>